<comment type="caution">
    <text evidence="2">The sequence shown here is derived from an EMBL/GenBank/DDBJ whole genome shotgun (WGS) entry which is preliminary data.</text>
</comment>
<feature type="compositionally biased region" description="Basic residues" evidence="1">
    <location>
        <begin position="457"/>
        <end position="470"/>
    </location>
</feature>
<dbReference type="AlphaFoldDB" id="A0A0N1PEF3"/>
<proteinExistence type="predicted"/>
<feature type="region of interest" description="Disordered" evidence="1">
    <location>
        <begin position="455"/>
        <end position="475"/>
    </location>
</feature>
<gene>
    <name evidence="2" type="ORF">ABL78_0322</name>
</gene>
<keyword evidence="3" id="KW-1185">Reference proteome</keyword>
<name>A0A0N1PEF3_LEPSE</name>
<feature type="region of interest" description="Disordered" evidence="1">
    <location>
        <begin position="1"/>
        <end position="22"/>
    </location>
</feature>
<protein>
    <submittedName>
        <fullName evidence="2">Uncharacterized protein</fullName>
    </submittedName>
</protein>
<reference evidence="2 3" key="1">
    <citation type="journal article" date="2015" name="PLoS Pathog.">
        <title>Leptomonas seymouri: Adaptations to the Dixenous Life Cycle Analyzed by Genome Sequencing, Transcriptome Profiling and Co-infection with Leishmania donovani.</title>
        <authorList>
            <person name="Kraeva N."/>
            <person name="Butenko A."/>
            <person name="Hlavacova J."/>
            <person name="Kostygov A."/>
            <person name="Myskova J."/>
            <person name="Grybchuk D."/>
            <person name="Lestinova T."/>
            <person name="Votypka J."/>
            <person name="Volf P."/>
            <person name="Opperdoes F."/>
            <person name="Flegontov P."/>
            <person name="Lukes J."/>
            <person name="Yurchenko V."/>
        </authorList>
    </citation>
    <scope>NUCLEOTIDE SEQUENCE [LARGE SCALE GENOMIC DNA]</scope>
    <source>
        <strain evidence="2 3">ATCC 30220</strain>
    </source>
</reference>
<dbReference type="Proteomes" id="UP000038009">
    <property type="component" value="Unassembled WGS sequence"/>
</dbReference>
<evidence type="ECO:0000313" key="2">
    <source>
        <dbReference type="EMBL" id="KPI90562.1"/>
    </source>
</evidence>
<dbReference type="OMA" id="IDDRWLD"/>
<accession>A0A0N1PEF3</accession>
<organism evidence="2 3">
    <name type="scientific">Leptomonas seymouri</name>
    <dbReference type="NCBI Taxonomy" id="5684"/>
    <lineage>
        <taxon>Eukaryota</taxon>
        <taxon>Discoba</taxon>
        <taxon>Euglenozoa</taxon>
        <taxon>Kinetoplastea</taxon>
        <taxon>Metakinetoplastina</taxon>
        <taxon>Trypanosomatida</taxon>
        <taxon>Trypanosomatidae</taxon>
        <taxon>Leishmaniinae</taxon>
        <taxon>Leptomonas</taxon>
    </lineage>
</organism>
<sequence length="530" mass="57451">MSNSAPELRSLPGTKHTSGDEQRFLRKLVASTPLAEAPAVAVLEEPVEESAAFRTFSSAWIAHLAQLLHSMYLVTFTEKAQLGAMYSRNGGAIAQPTATTGGSVTSAELLPRNKSMRSSASAALASVEIPLCCHSVTVDERWLGAVTRYCHFTATLDDVARTAMALPELLQVRWTMEEQDWRITDTPYSCGLPEQHTAAITCAPAAVLSNDVQLNSAATTPSGGKLVARVYLCHSRVISFEEAEELLAQSIRKKGSASAQRSWKALVNHHTAYAAYVDSLGGLRASAESTTASEKATDVLPSGASMLPDQVKKNTVQEQHEHGDTINDEALCATISAELRASLSVPKLQALLRQMRKDAAHVEEAEQHRIAQLQLQERMLNAYEHVRALYGSRDTRGRSALSLIVAMQQESRFEDALDIKALLSSLLEIPASGLSATMLREGRVVAEPVKLQPQPRAVKKAATRGKRRRPAEKESIESVEVPSVVVRVTEPSLEPVTDLRGLTDAQLDLVLVRLDRTSGSVKGVLKATAR</sequence>
<evidence type="ECO:0000256" key="1">
    <source>
        <dbReference type="SAM" id="MobiDB-lite"/>
    </source>
</evidence>
<dbReference type="VEuPathDB" id="TriTrypDB:Lsey_0004_0500"/>
<dbReference type="EMBL" id="LJSK01000004">
    <property type="protein sequence ID" value="KPI90562.1"/>
    <property type="molecule type" value="Genomic_DNA"/>
</dbReference>
<dbReference type="OrthoDB" id="252101at2759"/>
<evidence type="ECO:0000313" key="3">
    <source>
        <dbReference type="Proteomes" id="UP000038009"/>
    </source>
</evidence>